<dbReference type="InterPro" id="IPR015424">
    <property type="entry name" value="PyrdxlP-dep_Trfase"/>
</dbReference>
<comment type="pathway">
    <text evidence="1">Amino-acid biosynthesis; L-histidine biosynthesis; L-histidine from 5-phospho-alpha-D-ribose 1-diphosphate: step 7/9.</text>
</comment>
<dbReference type="GO" id="GO:0000105">
    <property type="term" value="P:L-histidine biosynthetic process"/>
    <property type="evidence" value="ECO:0007669"/>
    <property type="project" value="UniProtKB-KW"/>
</dbReference>
<keyword evidence="5 9" id="KW-0808">Transferase</keyword>
<dbReference type="EMBL" id="AP018930">
    <property type="protein sequence ID" value="BBG27118.1"/>
    <property type="molecule type" value="Genomic_DNA"/>
</dbReference>
<dbReference type="STRING" id="1294262.GCA_001316085_00354"/>
<dbReference type="EMBL" id="AP018929">
    <property type="protein sequence ID" value="BBG24360.1"/>
    <property type="molecule type" value="Genomic_DNA"/>
</dbReference>
<evidence type="ECO:0000313" key="11">
    <source>
        <dbReference type="EMBL" id="BBG24360.1"/>
    </source>
</evidence>
<dbReference type="CDD" id="cd00609">
    <property type="entry name" value="AAT_like"/>
    <property type="match status" value="1"/>
</dbReference>
<keyword evidence="4" id="KW-0028">Amino-acid biosynthesis</keyword>
<evidence type="ECO:0000256" key="9">
    <source>
        <dbReference type="RuleBase" id="RU000481"/>
    </source>
</evidence>
<dbReference type="SUPFAM" id="SSF53383">
    <property type="entry name" value="PLP-dependent transferases"/>
    <property type="match status" value="1"/>
</dbReference>
<dbReference type="EC" id="2.6.1.-" evidence="9"/>
<evidence type="ECO:0000256" key="5">
    <source>
        <dbReference type="ARBA" id="ARBA00022679"/>
    </source>
</evidence>
<comment type="similarity">
    <text evidence="9">Belongs to the class-I pyridoxal-phosphate-dependent aminotransferase family.</text>
</comment>
<gene>
    <name evidence="11" type="ORF">IC006_1671</name>
    <name evidence="12" type="ORF">IC007_1649</name>
</gene>
<dbReference type="InterPro" id="IPR004838">
    <property type="entry name" value="NHTrfase_class1_PyrdxlP-BS"/>
</dbReference>
<dbReference type="Proteomes" id="UP000322983">
    <property type="component" value="Chromosome"/>
</dbReference>
<dbReference type="Proteomes" id="UP000325030">
    <property type="component" value="Chromosome"/>
</dbReference>
<sequence>MTHGGFPWRNGKPSEIVDLSVNLNPLGVPEAVKELVEEAVKKEVYRYYPQIDYLCLKENIAEILDVNPSLIEVYNGVSEFLSYLPNDYSCPQPNYSEYPCRSSYMAKENDTSFSYYLKGDKVITSYPVNPTGSTIDEKEILDFLESKRELILDESFIDMSDLKSFRRLVEEYEELTVISSFTKSLSIPGLRIGFSISRKKVRLPPWRVNSIASYVFSNVDPKEIRKFLYKSKNEVKRLLEEFRRKIKAKTYESHAPFVLVELPVPTVEINKTLESYGYHIREPNGFIGLRETHARISVREESLKLADIINSISPKTFKLND</sequence>
<dbReference type="InterPro" id="IPR015421">
    <property type="entry name" value="PyrdxlP-dep_Trfase_major"/>
</dbReference>
<dbReference type="InterPro" id="IPR015422">
    <property type="entry name" value="PyrdxlP-dep_Trfase_small"/>
</dbReference>
<accession>A0A510DWJ0</accession>
<evidence type="ECO:0000256" key="8">
    <source>
        <dbReference type="ARBA" id="ARBA00047481"/>
    </source>
</evidence>
<reference evidence="11 13" key="2">
    <citation type="journal article" date="2020" name="Int. J. Syst. Evol. Microbiol.">
        <title>Sulfuracidifex tepidarius gen. nov., sp. nov. and transfer of Sulfolobus metallicus Huber and Stetter 1992 to the genus Sulfuracidifex as Sulfuracidifex metallicus comb. nov.</title>
        <authorList>
            <person name="Itoh T."/>
            <person name="Miura T."/>
            <person name="Sakai H.D."/>
            <person name="Kato S."/>
            <person name="Ohkuma M."/>
            <person name="Takashina T."/>
        </authorList>
    </citation>
    <scope>NUCLEOTIDE SEQUENCE [LARGE SCALE GENOMIC DNA]</scope>
    <source>
        <strain evidence="11 13">IC-006</strain>
        <strain evidence="12">IC-007</strain>
    </source>
</reference>
<evidence type="ECO:0000259" key="10">
    <source>
        <dbReference type="Pfam" id="PF00155"/>
    </source>
</evidence>
<dbReference type="GO" id="GO:0030170">
    <property type="term" value="F:pyridoxal phosphate binding"/>
    <property type="evidence" value="ECO:0007669"/>
    <property type="project" value="InterPro"/>
</dbReference>
<keyword evidence="13" id="KW-1185">Reference proteome</keyword>
<dbReference type="Gene3D" id="3.90.1150.10">
    <property type="entry name" value="Aspartate Aminotransferase, domain 1"/>
    <property type="match status" value="1"/>
</dbReference>
<evidence type="ECO:0000256" key="3">
    <source>
        <dbReference type="ARBA" id="ARBA00022576"/>
    </source>
</evidence>
<dbReference type="KEGG" id="step:IC006_1671"/>
<proteinExistence type="inferred from homology"/>
<comment type="catalytic activity">
    <reaction evidence="8">
        <text>L-histidinol phosphate + 2-oxoglutarate = 3-(imidazol-4-yl)-2-oxopropyl phosphate + L-glutamate</text>
        <dbReference type="Rhea" id="RHEA:23744"/>
        <dbReference type="ChEBI" id="CHEBI:16810"/>
        <dbReference type="ChEBI" id="CHEBI:29985"/>
        <dbReference type="ChEBI" id="CHEBI:57766"/>
        <dbReference type="ChEBI" id="CHEBI:57980"/>
        <dbReference type="EC" id="2.6.1.9"/>
    </reaction>
</comment>
<evidence type="ECO:0000256" key="4">
    <source>
        <dbReference type="ARBA" id="ARBA00022605"/>
    </source>
</evidence>
<dbReference type="InterPro" id="IPR050106">
    <property type="entry name" value="HistidinolP_aminotransfase"/>
</dbReference>
<dbReference type="GO" id="GO:0004400">
    <property type="term" value="F:histidinol-phosphate transaminase activity"/>
    <property type="evidence" value="ECO:0007669"/>
    <property type="project" value="UniProtKB-EC"/>
</dbReference>
<keyword evidence="3 9" id="KW-0032">Aminotransferase</keyword>
<evidence type="ECO:0000313" key="12">
    <source>
        <dbReference type="EMBL" id="BBG27118.1"/>
    </source>
</evidence>
<keyword evidence="7" id="KW-0368">Histidine biosynthesis</keyword>
<dbReference type="OrthoDB" id="372018at2157"/>
<comment type="similarity">
    <text evidence="2">Belongs to the class-II pyridoxal-phosphate-dependent aminotransferase family. Histidinol-phosphate aminotransferase subfamily.</text>
</comment>
<evidence type="ECO:0000313" key="14">
    <source>
        <dbReference type="Proteomes" id="UP000325030"/>
    </source>
</evidence>
<evidence type="ECO:0000256" key="2">
    <source>
        <dbReference type="ARBA" id="ARBA00007970"/>
    </source>
</evidence>
<comment type="cofactor">
    <cofactor evidence="9">
        <name>pyridoxal 5'-phosphate</name>
        <dbReference type="ChEBI" id="CHEBI:597326"/>
    </cofactor>
</comment>
<evidence type="ECO:0000256" key="6">
    <source>
        <dbReference type="ARBA" id="ARBA00022898"/>
    </source>
</evidence>
<dbReference type="InterPro" id="IPR004839">
    <property type="entry name" value="Aminotransferase_I/II_large"/>
</dbReference>
<dbReference type="PROSITE" id="PS00105">
    <property type="entry name" value="AA_TRANSFER_CLASS_1"/>
    <property type="match status" value="1"/>
</dbReference>
<accession>A0A510E4Y3</accession>
<evidence type="ECO:0000313" key="13">
    <source>
        <dbReference type="Proteomes" id="UP000322983"/>
    </source>
</evidence>
<evidence type="ECO:0000256" key="7">
    <source>
        <dbReference type="ARBA" id="ARBA00023102"/>
    </source>
</evidence>
<dbReference type="GeneID" id="41717985"/>
<dbReference type="PANTHER" id="PTHR43643:SF6">
    <property type="entry name" value="HISTIDINOL-PHOSPHATE AMINOTRANSFERASE"/>
    <property type="match status" value="1"/>
</dbReference>
<dbReference type="PANTHER" id="PTHR43643">
    <property type="entry name" value="HISTIDINOL-PHOSPHATE AMINOTRANSFERASE 2"/>
    <property type="match status" value="1"/>
</dbReference>
<feature type="domain" description="Aminotransferase class I/classII large" evidence="10">
    <location>
        <begin position="122"/>
        <end position="260"/>
    </location>
</feature>
<dbReference type="Pfam" id="PF00155">
    <property type="entry name" value="Aminotran_1_2"/>
    <property type="match status" value="1"/>
</dbReference>
<evidence type="ECO:0000256" key="1">
    <source>
        <dbReference type="ARBA" id="ARBA00005011"/>
    </source>
</evidence>
<organism evidence="11 13">
    <name type="scientific">Sulfuracidifex tepidarius</name>
    <dbReference type="NCBI Taxonomy" id="1294262"/>
    <lineage>
        <taxon>Archaea</taxon>
        <taxon>Thermoproteota</taxon>
        <taxon>Thermoprotei</taxon>
        <taxon>Sulfolobales</taxon>
        <taxon>Sulfolobaceae</taxon>
        <taxon>Sulfuracidifex</taxon>
    </lineage>
</organism>
<name>A0A510DWJ0_9CREN</name>
<protein>
    <recommendedName>
        <fullName evidence="9">Aminotransferase</fullName>
        <ecNumber evidence="9">2.6.1.-</ecNumber>
    </recommendedName>
</protein>
<dbReference type="Gene3D" id="3.40.640.10">
    <property type="entry name" value="Type I PLP-dependent aspartate aminotransferase-like (Major domain)"/>
    <property type="match status" value="1"/>
</dbReference>
<dbReference type="AlphaFoldDB" id="A0A510DWJ0"/>
<keyword evidence="6" id="KW-0663">Pyridoxal phosphate</keyword>
<dbReference type="RefSeq" id="WP_054844984.1">
    <property type="nucleotide sequence ID" value="NZ_AP018929.1"/>
</dbReference>
<reference evidence="14" key="1">
    <citation type="submission" date="2018-09" db="EMBL/GenBank/DDBJ databases">
        <title>Complete Genome Sequencing of Sulfolobus sp. JCM 16834.</title>
        <authorList>
            <person name="Kato S."/>
            <person name="Itoh T."/>
            <person name="Ohkuma M."/>
        </authorList>
    </citation>
    <scope>NUCLEOTIDE SEQUENCE [LARGE SCALE GENOMIC DNA]</scope>
    <source>
        <strain evidence="14">IC-007</strain>
    </source>
</reference>